<accession>A0ABU3TLG8</accession>
<comment type="similarity">
    <text evidence="1">Belongs to the UPF0213 family.</text>
</comment>
<organism evidence="3 4">
    <name type="scientific">Hymenobacter endophyticus</name>
    <dbReference type="NCBI Taxonomy" id="3076335"/>
    <lineage>
        <taxon>Bacteria</taxon>
        <taxon>Pseudomonadati</taxon>
        <taxon>Bacteroidota</taxon>
        <taxon>Cytophagia</taxon>
        <taxon>Cytophagales</taxon>
        <taxon>Hymenobacteraceae</taxon>
        <taxon>Hymenobacter</taxon>
    </lineage>
</organism>
<dbReference type="PANTHER" id="PTHR34477:SF5">
    <property type="entry name" value="BSL5627 PROTEIN"/>
    <property type="match status" value="1"/>
</dbReference>
<feature type="domain" description="GIY-YIG" evidence="2">
    <location>
        <begin position="1"/>
        <end position="77"/>
    </location>
</feature>
<dbReference type="PROSITE" id="PS50164">
    <property type="entry name" value="GIY_YIG"/>
    <property type="match status" value="1"/>
</dbReference>
<evidence type="ECO:0000313" key="3">
    <source>
        <dbReference type="EMBL" id="MDU0372177.1"/>
    </source>
</evidence>
<evidence type="ECO:0000259" key="2">
    <source>
        <dbReference type="PROSITE" id="PS50164"/>
    </source>
</evidence>
<dbReference type="InterPro" id="IPR000305">
    <property type="entry name" value="GIY-YIG_endonuc"/>
</dbReference>
<evidence type="ECO:0000256" key="1">
    <source>
        <dbReference type="ARBA" id="ARBA00007435"/>
    </source>
</evidence>
<comment type="caution">
    <text evidence="3">The sequence shown here is derived from an EMBL/GenBank/DDBJ whole genome shotgun (WGS) entry which is preliminary data.</text>
</comment>
<dbReference type="PANTHER" id="PTHR34477">
    <property type="entry name" value="UPF0213 PROTEIN YHBQ"/>
    <property type="match status" value="1"/>
</dbReference>
<reference evidence="3 4" key="1">
    <citation type="submission" date="2023-10" db="EMBL/GenBank/DDBJ databases">
        <title>Hymenobacter endophyticus sp. nov., an isolate from the leaf tissues of wheat.</title>
        <authorList>
            <person name="Dai Y."/>
        </authorList>
    </citation>
    <scope>NUCLEOTIDE SEQUENCE [LARGE SCALE GENOMIC DNA]</scope>
    <source>
        <strain evidence="3 4">ZK17L-C2</strain>
    </source>
</reference>
<dbReference type="InterPro" id="IPR050190">
    <property type="entry name" value="UPF0213_domain"/>
</dbReference>
<dbReference type="SUPFAM" id="SSF82771">
    <property type="entry name" value="GIY-YIG endonuclease"/>
    <property type="match status" value="1"/>
</dbReference>
<protein>
    <submittedName>
        <fullName evidence="3">GIY-YIG nuclease family protein</fullName>
    </submittedName>
</protein>
<dbReference type="EMBL" id="JAWDJT010000013">
    <property type="protein sequence ID" value="MDU0372177.1"/>
    <property type="molecule type" value="Genomic_DNA"/>
</dbReference>
<gene>
    <name evidence="3" type="ORF">ROI90_17350</name>
</gene>
<dbReference type="Proteomes" id="UP001250698">
    <property type="component" value="Unassembled WGS sequence"/>
</dbReference>
<dbReference type="RefSeq" id="WP_315999626.1">
    <property type="nucleotide sequence ID" value="NZ_JAWDJT010000013.1"/>
</dbReference>
<sequence length="102" mass="11673">MYVYLLTNPARTVVYTGVTSDLERRLYEHGQGLGKGGKFTGRYQCNLLVYFEAWPDAPQAIAREKEIKGWSRAKKERLTTSFNPTWAPIDLQTWDGKATTEN</sequence>
<name>A0ABU3TLG8_9BACT</name>
<keyword evidence="4" id="KW-1185">Reference proteome</keyword>
<dbReference type="Pfam" id="PF01541">
    <property type="entry name" value="GIY-YIG"/>
    <property type="match status" value="1"/>
</dbReference>
<dbReference type="Gene3D" id="3.40.1440.10">
    <property type="entry name" value="GIY-YIG endonuclease"/>
    <property type="match status" value="1"/>
</dbReference>
<evidence type="ECO:0000313" key="4">
    <source>
        <dbReference type="Proteomes" id="UP001250698"/>
    </source>
</evidence>
<proteinExistence type="inferred from homology"/>
<dbReference type="InterPro" id="IPR035901">
    <property type="entry name" value="GIY-YIG_endonuc_sf"/>
</dbReference>
<dbReference type="CDD" id="cd10448">
    <property type="entry name" value="GIY-YIG_unchar_3"/>
    <property type="match status" value="1"/>
</dbReference>